<evidence type="ECO:0000256" key="1">
    <source>
        <dbReference type="ARBA" id="ARBA00004141"/>
    </source>
</evidence>
<evidence type="ECO:0000313" key="7">
    <source>
        <dbReference type="EMBL" id="KAI9269323.1"/>
    </source>
</evidence>
<evidence type="ECO:0000256" key="5">
    <source>
        <dbReference type="ARBA" id="ARBA00023136"/>
    </source>
</evidence>
<dbReference type="AlphaFoldDB" id="A0AAD5K562"/>
<dbReference type="InterPro" id="IPR036259">
    <property type="entry name" value="MFS_trans_sf"/>
</dbReference>
<feature type="non-terminal residue" evidence="7">
    <location>
        <position position="274"/>
    </location>
</feature>
<evidence type="ECO:0000256" key="6">
    <source>
        <dbReference type="SAM" id="Phobius"/>
    </source>
</evidence>
<feature type="transmembrane region" description="Helical" evidence="6">
    <location>
        <begin position="236"/>
        <end position="258"/>
    </location>
</feature>
<reference evidence="7" key="2">
    <citation type="submission" date="2023-02" db="EMBL/GenBank/DDBJ databases">
        <authorList>
            <consortium name="DOE Joint Genome Institute"/>
            <person name="Mondo S.J."/>
            <person name="Chang Y."/>
            <person name="Wang Y."/>
            <person name="Ahrendt S."/>
            <person name="Andreopoulos W."/>
            <person name="Barry K."/>
            <person name="Beard J."/>
            <person name="Benny G.L."/>
            <person name="Blankenship S."/>
            <person name="Bonito G."/>
            <person name="Cuomo C."/>
            <person name="Desiro A."/>
            <person name="Gervers K.A."/>
            <person name="Hundley H."/>
            <person name="Kuo A."/>
            <person name="LaButti K."/>
            <person name="Lang B.F."/>
            <person name="Lipzen A."/>
            <person name="O'Donnell K."/>
            <person name="Pangilinan J."/>
            <person name="Reynolds N."/>
            <person name="Sandor L."/>
            <person name="Smith M.W."/>
            <person name="Tsang A."/>
            <person name="Grigoriev I.V."/>
            <person name="Stajich J.E."/>
            <person name="Spatafora J.W."/>
        </authorList>
    </citation>
    <scope>NUCLEOTIDE SEQUENCE</scope>
    <source>
        <strain evidence="7">RSA 2281</strain>
    </source>
</reference>
<organism evidence="7 8">
    <name type="scientific">Phascolomyces articulosus</name>
    <dbReference type="NCBI Taxonomy" id="60185"/>
    <lineage>
        <taxon>Eukaryota</taxon>
        <taxon>Fungi</taxon>
        <taxon>Fungi incertae sedis</taxon>
        <taxon>Mucoromycota</taxon>
        <taxon>Mucoromycotina</taxon>
        <taxon>Mucoromycetes</taxon>
        <taxon>Mucorales</taxon>
        <taxon>Lichtheimiaceae</taxon>
        <taxon>Phascolomyces</taxon>
    </lineage>
</organism>
<reference evidence="7" key="1">
    <citation type="journal article" date="2022" name="IScience">
        <title>Evolution of zygomycete secretomes and the origins of terrestrial fungal ecologies.</title>
        <authorList>
            <person name="Chang Y."/>
            <person name="Wang Y."/>
            <person name="Mondo S."/>
            <person name="Ahrendt S."/>
            <person name="Andreopoulos W."/>
            <person name="Barry K."/>
            <person name="Beard J."/>
            <person name="Benny G.L."/>
            <person name="Blankenship S."/>
            <person name="Bonito G."/>
            <person name="Cuomo C."/>
            <person name="Desiro A."/>
            <person name="Gervers K.A."/>
            <person name="Hundley H."/>
            <person name="Kuo A."/>
            <person name="LaButti K."/>
            <person name="Lang B.F."/>
            <person name="Lipzen A."/>
            <person name="O'Donnell K."/>
            <person name="Pangilinan J."/>
            <person name="Reynolds N."/>
            <person name="Sandor L."/>
            <person name="Smith M.E."/>
            <person name="Tsang A."/>
            <person name="Grigoriev I.V."/>
            <person name="Stajich J.E."/>
            <person name="Spatafora J.W."/>
        </authorList>
    </citation>
    <scope>NUCLEOTIDE SEQUENCE</scope>
    <source>
        <strain evidence="7">RSA 2281</strain>
    </source>
</reference>
<comment type="caution">
    <text evidence="7">The sequence shown here is derived from an EMBL/GenBank/DDBJ whole genome shotgun (WGS) entry which is preliminary data.</text>
</comment>
<feature type="transmembrane region" description="Helical" evidence="6">
    <location>
        <begin position="21"/>
        <end position="43"/>
    </location>
</feature>
<evidence type="ECO:0000256" key="3">
    <source>
        <dbReference type="ARBA" id="ARBA00022692"/>
    </source>
</evidence>
<gene>
    <name evidence="7" type="ORF">BDA99DRAFT_434877</name>
</gene>
<feature type="transmembrane region" description="Helical" evidence="6">
    <location>
        <begin position="114"/>
        <end position="134"/>
    </location>
</feature>
<proteinExistence type="predicted"/>
<dbReference type="Proteomes" id="UP001209540">
    <property type="component" value="Unassembled WGS sequence"/>
</dbReference>
<dbReference type="InterPro" id="IPR011701">
    <property type="entry name" value="MFS"/>
</dbReference>
<dbReference type="GO" id="GO:0005886">
    <property type="term" value="C:plasma membrane"/>
    <property type="evidence" value="ECO:0007669"/>
    <property type="project" value="TreeGrafter"/>
</dbReference>
<keyword evidence="4 6" id="KW-1133">Transmembrane helix</keyword>
<keyword evidence="8" id="KW-1185">Reference proteome</keyword>
<dbReference type="Pfam" id="PF07690">
    <property type="entry name" value="MFS_1"/>
    <property type="match status" value="1"/>
</dbReference>
<comment type="subcellular location">
    <subcellularLocation>
        <location evidence="1">Membrane</location>
        <topology evidence="1">Multi-pass membrane protein</topology>
    </subcellularLocation>
</comment>
<accession>A0AAD5K562</accession>
<name>A0AAD5K562_9FUNG</name>
<keyword evidence="5 6" id="KW-0472">Membrane</keyword>
<keyword evidence="2" id="KW-0813">Transport</keyword>
<feature type="transmembrane region" description="Helical" evidence="6">
    <location>
        <begin position="49"/>
        <end position="68"/>
    </location>
</feature>
<evidence type="ECO:0000256" key="4">
    <source>
        <dbReference type="ARBA" id="ARBA00022989"/>
    </source>
</evidence>
<dbReference type="PANTHER" id="PTHR23502">
    <property type="entry name" value="MAJOR FACILITATOR SUPERFAMILY"/>
    <property type="match status" value="1"/>
</dbReference>
<evidence type="ECO:0000256" key="2">
    <source>
        <dbReference type="ARBA" id="ARBA00022448"/>
    </source>
</evidence>
<dbReference type="GO" id="GO:0022857">
    <property type="term" value="F:transmembrane transporter activity"/>
    <property type="evidence" value="ECO:0007669"/>
    <property type="project" value="InterPro"/>
</dbReference>
<protein>
    <submittedName>
        <fullName evidence="7">Major facilitator superfamily domain-containing protein</fullName>
    </submittedName>
</protein>
<evidence type="ECO:0000313" key="8">
    <source>
        <dbReference type="Proteomes" id="UP001209540"/>
    </source>
</evidence>
<feature type="transmembrane region" description="Helical" evidence="6">
    <location>
        <begin position="210"/>
        <end position="230"/>
    </location>
</feature>
<dbReference type="SUPFAM" id="SSF103473">
    <property type="entry name" value="MFS general substrate transporter"/>
    <property type="match status" value="1"/>
</dbReference>
<dbReference type="PANTHER" id="PTHR23502:SF132">
    <property type="entry name" value="POLYAMINE TRANSPORTER 2-RELATED"/>
    <property type="match status" value="1"/>
</dbReference>
<keyword evidence="3 6" id="KW-0812">Transmembrane</keyword>
<feature type="transmembrane region" description="Helical" evidence="6">
    <location>
        <begin position="154"/>
        <end position="178"/>
    </location>
</feature>
<sequence length="274" mass="30897">LGAGLISDVFKDHERGKMVSWYACVSLYCMAGSPFVGGAVTQYLGWRSIFWGFVILYGILWFTIILLLPETNLSVRQRSIRCHDNIETCNDGAVVTTKKYSLSNWKKKKMINPFASLTLLAFPNMLICCSYLGWMGFSNNAISLSFTYTYSDQYKFSSTLVGLFYLVGIIGSTAGTYLSGRVSDRSYMHQIEMANMRKESIFPEMRLNQTWQLVAGFFLCGSFTVYGWSIEKNVHFSAGIIIQFGFTIANSFITVYAIQSFPKHGSSAQGKQFR</sequence>
<dbReference type="Gene3D" id="1.20.1250.20">
    <property type="entry name" value="MFS general substrate transporter like domains"/>
    <property type="match status" value="1"/>
</dbReference>
<dbReference type="EMBL" id="JAIXMP010000008">
    <property type="protein sequence ID" value="KAI9269323.1"/>
    <property type="molecule type" value="Genomic_DNA"/>
</dbReference>